<protein>
    <recommendedName>
        <fullName evidence="6">Oxygen sensor histidine kinase NreB</fullName>
        <ecNumber evidence="5">2.7.13.3</ecNumber>
    </recommendedName>
    <alternativeName>
        <fullName evidence="23">Nitrogen regulation protein B</fullName>
    </alternativeName>
</protein>
<dbReference type="GO" id="GO:0051539">
    <property type="term" value="F:4 iron, 4 sulfur cluster binding"/>
    <property type="evidence" value="ECO:0007669"/>
    <property type="project" value="UniProtKB-KW"/>
</dbReference>
<dbReference type="Gene3D" id="1.20.5.1930">
    <property type="match status" value="1"/>
</dbReference>
<keyword evidence="9" id="KW-0963">Cytoplasm</keyword>
<evidence type="ECO:0000256" key="11">
    <source>
        <dbReference type="ARBA" id="ARBA00022679"/>
    </source>
</evidence>
<dbReference type="InterPro" id="IPR005467">
    <property type="entry name" value="His_kinase_dom"/>
</dbReference>
<dbReference type="GO" id="GO:0000155">
    <property type="term" value="F:phosphorelay sensor kinase activity"/>
    <property type="evidence" value="ECO:0007669"/>
    <property type="project" value="InterPro"/>
</dbReference>
<dbReference type="EC" id="2.7.13.3" evidence="5"/>
<evidence type="ECO:0000256" key="3">
    <source>
        <dbReference type="ARBA" id="ARBA00004496"/>
    </source>
</evidence>
<dbReference type="Pfam" id="PF07730">
    <property type="entry name" value="HisKA_3"/>
    <property type="match status" value="1"/>
</dbReference>
<dbReference type="AlphaFoldDB" id="A0A7G8Q2K2"/>
<feature type="transmembrane region" description="Helical" evidence="24">
    <location>
        <begin position="253"/>
        <end position="282"/>
    </location>
</feature>
<evidence type="ECO:0000256" key="23">
    <source>
        <dbReference type="ARBA" id="ARBA00030800"/>
    </source>
</evidence>
<dbReference type="PRINTS" id="PR00344">
    <property type="entry name" value="BCTRLSENSOR"/>
</dbReference>
<evidence type="ECO:0000256" key="17">
    <source>
        <dbReference type="ARBA" id="ARBA00022989"/>
    </source>
</evidence>
<dbReference type="InterPro" id="IPR004358">
    <property type="entry name" value="Sig_transdc_His_kin-like_C"/>
</dbReference>
<dbReference type="GO" id="GO:0005737">
    <property type="term" value="C:cytoplasm"/>
    <property type="evidence" value="ECO:0007669"/>
    <property type="project" value="UniProtKB-SubCell"/>
</dbReference>
<comment type="function">
    <text evidence="22">Member of the two-component regulatory system NreB/NreC involved in the control of dissimilatory nitrate/nitrite reduction in response to oxygen. NreB functions as a direct oxygen sensor histidine kinase which is autophosphorylated, in the absence of oxygen, probably at the conserved histidine residue, and transfers its phosphate group probably to a conserved aspartate residue of NreC. NreB/NreC activates the expression of the nitrate (narGHJI) and nitrite (nir) reductase operons, as well as the putative nitrate transporter gene narT.</text>
</comment>
<dbReference type="Pfam" id="PF02518">
    <property type="entry name" value="HATPase_c"/>
    <property type="match status" value="1"/>
</dbReference>
<evidence type="ECO:0000256" key="13">
    <source>
        <dbReference type="ARBA" id="ARBA00022723"/>
    </source>
</evidence>
<evidence type="ECO:0000256" key="16">
    <source>
        <dbReference type="ARBA" id="ARBA00022840"/>
    </source>
</evidence>
<proteinExistence type="predicted"/>
<dbReference type="SMART" id="SM00387">
    <property type="entry name" value="HATPase_c"/>
    <property type="match status" value="1"/>
</dbReference>
<evidence type="ECO:0000256" key="18">
    <source>
        <dbReference type="ARBA" id="ARBA00023004"/>
    </source>
</evidence>
<evidence type="ECO:0000256" key="4">
    <source>
        <dbReference type="ARBA" id="ARBA00004651"/>
    </source>
</evidence>
<evidence type="ECO:0000256" key="21">
    <source>
        <dbReference type="ARBA" id="ARBA00023136"/>
    </source>
</evidence>
<dbReference type="InterPro" id="IPR036890">
    <property type="entry name" value="HATPase_C_sf"/>
</dbReference>
<evidence type="ECO:0000256" key="19">
    <source>
        <dbReference type="ARBA" id="ARBA00023012"/>
    </source>
</evidence>
<evidence type="ECO:0000256" key="6">
    <source>
        <dbReference type="ARBA" id="ARBA00017322"/>
    </source>
</evidence>
<gene>
    <name evidence="26" type="ORF">H8F01_18370</name>
</gene>
<evidence type="ECO:0000256" key="24">
    <source>
        <dbReference type="SAM" id="Phobius"/>
    </source>
</evidence>
<evidence type="ECO:0000256" key="15">
    <source>
        <dbReference type="ARBA" id="ARBA00022777"/>
    </source>
</evidence>
<evidence type="ECO:0000256" key="9">
    <source>
        <dbReference type="ARBA" id="ARBA00022490"/>
    </source>
</evidence>
<keyword evidence="16" id="KW-0067">ATP-binding</keyword>
<keyword evidence="15" id="KW-0418">Kinase</keyword>
<feature type="transmembrane region" description="Helical" evidence="24">
    <location>
        <begin position="180"/>
        <end position="202"/>
    </location>
</feature>
<dbReference type="Pfam" id="PF05231">
    <property type="entry name" value="MASE1"/>
    <property type="match status" value="1"/>
</dbReference>
<keyword evidence="18" id="KW-0408">Iron</keyword>
<keyword evidence="27" id="KW-1185">Reference proteome</keyword>
<name>A0A7G8Q2K2_9GAMM</name>
<feature type="transmembrane region" description="Helical" evidence="24">
    <location>
        <begin position="214"/>
        <end position="233"/>
    </location>
</feature>
<dbReference type="PROSITE" id="PS50109">
    <property type="entry name" value="HIS_KIN"/>
    <property type="match status" value="1"/>
</dbReference>
<dbReference type="GO" id="GO:0046983">
    <property type="term" value="F:protein dimerization activity"/>
    <property type="evidence" value="ECO:0007669"/>
    <property type="project" value="InterPro"/>
</dbReference>
<feature type="transmembrane region" description="Helical" evidence="24">
    <location>
        <begin position="98"/>
        <end position="122"/>
    </location>
</feature>
<evidence type="ECO:0000256" key="10">
    <source>
        <dbReference type="ARBA" id="ARBA00022553"/>
    </source>
</evidence>
<evidence type="ECO:0000256" key="14">
    <source>
        <dbReference type="ARBA" id="ARBA00022741"/>
    </source>
</evidence>
<dbReference type="GO" id="GO:0005524">
    <property type="term" value="F:ATP binding"/>
    <property type="evidence" value="ECO:0007669"/>
    <property type="project" value="UniProtKB-KW"/>
</dbReference>
<feature type="transmembrane region" description="Helical" evidence="24">
    <location>
        <begin position="41"/>
        <end position="59"/>
    </location>
</feature>
<keyword evidence="8" id="KW-0004">4Fe-4S</keyword>
<evidence type="ECO:0000256" key="1">
    <source>
        <dbReference type="ARBA" id="ARBA00000085"/>
    </source>
</evidence>
<dbReference type="KEGG" id="dtl:H8F01_18370"/>
<keyword evidence="21 24" id="KW-0472">Membrane</keyword>
<evidence type="ECO:0000256" key="20">
    <source>
        <dbReference type="ARBA" id="ARBA00023014"/>
    </source>
</evidence>
<evidence type="ECO:0000313" key="27">
    <source>
        <dbReference type="Proteomes" id="UP000515873"/>
    </source>
</evidence>
<keyword evidence="11" id="KW-0808">Transferase</keyword>
<dbReference type="InterPro" id="IPR007895">
    <property type="entry name" value="MASE1"/>
</dbReference>
<evidence type="ECO:0000259" key="25">
    <source>
        <dbReference type="PROSITE" id="PS50109"/>
    </source>
</evidence>
<dbReference type="Proteomes" id="UP000515873">
    <property type="component" value="Chromosome"/>
</dbReference>
<keyword evidence="14" id="KW-0547">Nucleotide-binding</keyword>
<dbReference type="GO" id="GO:0046872">
    <property type="term" value="F:metal ion binding"/>
    <property type="evidence" value="ECO:0007669"/>
    <property type="project" value="UniProtKB-KW"/>
</dbReference>
<keyword evidence="7" id="KW-1003">Cell membrane</keyword>
<keyword evidence="13" id="KW-0479">Metal-binding</keyword>
<evidence type="ECO:0000256" key="7">
    <source>
        <dbReference type="ARBA" id="ARBA00022475"/>
    </source>
</evidence>
<keyword evidence="17 24" id="KW-1133">Transmembrane helix</keyword>
<feature type="transmembrane region" description="Helical" evidence="24">
    <location>
        <begin position="294"/>
        <end position="316"/>
    </location>
</feature>
<evidence type="ECO:0000256" key="2">
    <source>
        <dbReference type="ARBA" id="ARBA00001966"/>
    </source>
</evidence>
<dbReference type="PANTHER" id="PTHR24421:SF10">
    <property type="entry name" value="NITRATE_NITRITE SENSOR PROTEIN NARQ"/>
    <property type="match status" value="1"/>
</dbReference>
<comment type="catalytic activity">
    <reaction evidence="1">
        <text>ATP + protein L-histidine = ADP + protein N-phospho-L-histidine.</text>
        <dbReference type="EC" id="2.7.13.3"/>
    </reaction>
</comment>
<evidence type="ECO:0000256" key="12">
    <source>
        <dbReference type="ARBA" id="ARBA00022692"/>
    </source>
</evidence>
<dbReference type="EMBL" id="CP060412">
    <property type="protein sequence ID" value="QNK01010.1"/>
    <property type="molecule type" value="Genomic_DNA"/>
</dbReference>
<feature type="domain" description="Histidine kinase" evidence="25">
    <location>
        <begin position="456"/>
        <end position="544"/>
    </location>
</feature>
<evidence type="ECO:0000256" key="8">
    <source>
        <dbReference type="ARBA" id="ARBA00022485"/>
    </source>
</evidence>
<dbReference type="InterPro" id="IPR050482">
    <property type="entry name" value="Sensor_HK_TwoCompSys"/>
</dbReference>
<sequence length="548" mass="59356">MSTLGAAAAYLQQGERMHGAEGFFIGKAPAGAWSQQLSRGLGVGLAALVAQWVSLALWDHTRDSQIIWLPGPLLLALLLCAGYRYWLVYSVGWMAGMLLFALLMGLPLAGLVVVTIVVLALIDGAAWTLSRLRKDQSIDNFFQLLVFLAVAVAALPLATGMLLSWLAGVMELPNWLSREWWHVTLADSLGYVLLTPAILSLVNPRSSLRRDSLPGWHVLLVTAGALVVLWLGWRELGAFATMRPLLLLAPVPLAIFVALRAQVVGTSAINLIVGLIAIQLSLSQEGPFVQSESMLTTIGVQLWMLGVAVASLYLAALVEQRRATQHALVASSTEVRELAGRLILAQEQERARIARDLHDDINQRLAVASIRLSALRRKVDDSNKQDVSQLQSELIALSEDVRHLSHDLHPSMLTQTGLTAALAGLCQNISHRNGPAIELRVSPHAKDLPEDVALCVYRVTQEALGNAMRHADAQRIEVALQVAHDQLDLTISDDGKGFVTEGEGRRGLGLMSIDERTKLLGGSYRLQSTLGKGTELCIRIPLGTHGSA</sequence>
<organism evidence="26 27">
    <name type="scientific">Dyella telluris</name>
    <dbReference type="NCBI Taxonomy" id="2763498"/>
    <lineage>
        <taxon>Bacteria</taxon>
        <taxon>Pseudomonadati</taxon>
        <taxon>Pseudomonadota</taxon>
        <taxon>Gammaproteobacteria</taxon>
        <taxon>Lysobacterales</taxon>
        <taxon>Rhodanobacteraceae</taxon>
        <taxon>Dyella</taxon>
    </lineage>
</organism>
<keyword evidence="12 24" id="KW-0812">Transmembrane</keyword>
<dbReference type="Gene3D" id="3.30.565.10">
    <property type="entry name" value="Histidine kinase-like ATPase, C-terminal domain"/>
    <property type="match status" value="1"/>
</dbReference>
<dbReference type="CDD" id="cd16917">
    <property type="entry name" value="HATPase_UhpB-NarQ-NarX-like"/>
    <property type="match status" value="1"/>
</dbReference>
<feature type="transmembrane region" description="Helical" evidence="24">
    <location>
        <begin position="142"/>
        <end position="168"/>
    </location>
</feature>
<evidence type="ECO:0000256" key="5">
    <source>
        <dbReference type="ARBA" id="ARBA00012438"/>
    </source>
</evidence>
<dbReference type="GO" id="GO:0005886">
    <property type="term" value="C:plasma membrane"/>
    <property type="evidence" value="ECO:0007669"/>
    <property type="project" value="UniProtKB-SubCell"/>
</dbReference>
<accession>A0A7G8Q2K2</accession>
<keyword evidence="10" id="KW-0597">Phosphoprotein</keyword>
<dbReference type="SUPFAM" id="SSF55874">
    <property type="entry name" value="ATPase domain of HSP90 chaperone/DNA topoisomerase II/histidine kinase"/>
    <property type="match status" value="1"/>
</dbReference>
<evidence type="ECO:0000256" key="22">
    <source>
        <dbReference type="ARBA" id="ARBA00024827"/>
    </source>
</evidence>
<feature type="transmembrane region" description="Helical" evidence="24">
    <location>
        <begin position="66"/>
        <end position="86"/>
    </location>
</feature>
<dbReference type="InterPro" id="IPR011712">
    <property type="entry name" value="Sig_transdc_His_kin_sub3_dim/P"/>
</dbReference>
<comment type="subcellular location">
    <subcellularLocation>
        <location evidence="4">Cell membrane</location>
        <topology evidence="4">Multi-pass membrane protein</topology>
    </subcellularLocation>
    <subcellularLocation>
        <location evidence="3">Cytoplasm</location>
    </subcellularLocation>
</comment>
<dbReference type="InterPro" id="IPR003594">
    <property type="entry name" value="HATPase_dom"/>
</dbReference>
<keyword evidence="19" id="KW-0902">Two-component regulatory system</keyword>
<evidence type="ECO:0000313" key="26">
    <source>
        <dbReference type="EMBL" id="QNK01010.1"/>
    </source>
</evidence>
<comment type="cofactor">
    <cofactor evidence="2">
        <name>[4Fe-4S] cluster</name>
        <dbReference type="ChEBI" id="CHEBI:49883"/>
    </cofactor>
</comment>
<reference evidence="26 27" key="1">
    <citation type="submission" date="2020-08" db="EMBL/GenBank/DDBJ databases">
        <title>Dyella sp. G9 isolated from forest soil.</title>
        <authorList>
            <person name="Fu J."/>
            <person name="Qiu L."/>
        </authorList>
    </citation>
    <scope>NUCLEOTIDE SEQUENCE [LARGE SCALE GENOMIC DNA]</scope>
    <source>
        <strain evidence="26 27">G9</strain>
    </source>
</reference>
<dbReference type="PANTHER" id="PTHR24421">
    <property type="entry name" value="NITRATE/NITRITE SENSOR PROTEIN NARX-RELATED"/>
    <property type="match status" value="1"/>
</dbReference>
<keyword evidence="20" id="KW-0411">Iron-sulfur</keyword>